<feature type="region of interest" description="Disordered" evidence="1">
    <location>
        <begin position="1"/>
        <end position="85"/>
    </location>
</feature>
<feature type="compositionally biased region" description="Basic and acidic residues" evidence="1">
    <location>
        <begin position="39"/>
        <end position="54"/>
    </location>
</feature>
<protein>
    <submittedName>
        <fullName evidence="2">RHTO0S04e01552g1_1</fullName>
    </submittedName>
</protein>
<dbReference type="GO" id="GO:0140580">
    <property type="term" value="F:mitochondrion autophagosome adaptor activity"/>
    <property type="evidence" value="ECO:0007669"/>
    <property type="project" value="InterPro"/>
</dbReference>
<name>A0A061AUR9_RHOTO</name>
<dbReference type="EMBL" id="LK052939">
    <property type="protein sequence ID" value="CDR39112.1"/>
    <property type="molecule type" value="Genomic_DNA"/>
</dbReference>
<dbReference type="Pfam" id="PF08589">
    <property type="entry name" value="ATG43"/>
    <property type="match status" value="1"/>
</dbReference>
<accession>A0A061AUR9</accession>
<gene>
    <name evidence="2" type="ORF">RHTO0S_04e01552g</name>
</gene>
<organism evidence="2">
    <name type="scientific">Rhodotorula toruloides</name>
    <name type="common">Yeast</name>
    <name type="synonym">Rhodosporidium toruloides</name>
    <dbReference type="NCBI Taxonomy" id="5286"/>
    <lineage>
        <taxon>Eukaryota</taxon>
        <taxon>Fungi</taxon>
        <taxon>Dikarya</taxon>
        <taxon>Basidiomycota</taxon>
        <taxon>Pucciniomycotina</taxon>
        <taxon>Microbotryomycetes</taxon>
        <taxon>Sporidiobolales</taxon>
        <taxon>Sporidiobolaceae</taxon>
        <taxon>Rhodotorula</taxon>
    </lineage>
</organism>
<evidence type="ECO:0000313" key="2">
    <source>
        <dbReference type="EMBL" id="CDR39112.1"/>
    </source>
</evidence>
<dbReference type="OrthoDB" id="2430343at2759"/>
<feature type="compositionally biased region" description="Acidic residues" evidence="1">
    <location>
        <begin position="63"/>
        <end position="75"/>
    </location>
</feature>
<dbReference type="PANTHER" id="PTHR38699">
    <property type="entry name" value="CHROMOSOME 1, WHOLE GENOME SHOTGUN SEQUENCE"/>
    <property type="match status" value="1"/>
</dbReference>
<feature type="region of interest" description="Disordered" evidence="1">
    <location>
        <begin position="104"/>
        <end position="125"/>
    </location>
</feature>
<dbReference type="AlphaFoldDB" id="A0A061AUR9"/>
<dbReference type="InterPro" id="IPR013898">
    <property type="entry name" value="Atg43"/>
</dbReference>
<dbReference type="PANTHER" id="PTHR38699:SF1">
    <property type="entry name" value="MITOPHAGY RECEPTOR ATG43"/>
    <property type="match status" value="1"/>
</dbReference>
<reference evidence="2" key="1">
    <citation type="journal article" date="2014" name="Genome Announc.">
        <title>Draft genome sequence of Rhodosporidium toruloides CECT1137, an oleaginous yeast of biotechnological interest.</title>
        <authorList>
            <person name="Morin N."/>
            <person name="Calcas X."/>
            <person name="Devillers H."/>
            <person name="Durrens P."/>
            <person name="Sherman D.J."/>
            <person name="Nicaud J.-M."/>
            <person name="Neuveglise C."/>
        </authorList>
    </citation>
    <scope>NUCLEOTIDE SEQUENCE</scope>
    <source>
        <strain evidence="2">CECT1137</strain>
    </source>
</reference>
<proteinExistence type="predicted"/>
<dbReference type="GO" id="GO:0000423">
    <property type="term" value="P:mitophagy"/>
    <property type="evidence" value="ECO:0007669"/>
    <property type="project" value="InterPro"/>
</dbReference>
<evidence type="ECO:0000256" key="1">
    <source>
        <dbReference type="SAM" id="MobiDB-lite"/>
    </source>
</evidence>
<sequence length="224" mass="24913">MSSLDPSHIPGLHKTDDRTTGQAVYDSVSPLHSLSSRLAESDREEGRVGEDQKAARRRRRYEDDEDEDSDEEEDREERIPVPPIPDLRYEQGVLASIRPFLHRIDGDESGQRQGGEGAEKEKKVLTAEKSALASAQLTAEGSSKRESASDALMAPLRIEWSKVTYVIVRDQVVFPLLQGIAWGVAGFYLSALWDWNKARLAVKKSGNPYARAPSLLASLGIRTR</sequence>